<accession>A0A5N6JCV4</accession>
<protein>
    <submittedName>
        <fullName evidence="2">Uncharacterized protein</fullName>
    </submittedName>
</protein>
<dbReference type="Proteomes" id="UP000326289">
    <property type="component" value="Unassembled WGS sequence"/>
</dbReference>
<reference evidence="2 3" key="1">
    <citation type="submission" date="2019-04" db="EMBL/GenBank/DDBJ databases">
        <title>Fungal friends and foes A comparative genomics study of 23 Aspergillus species from section Flavi.</title>
        <authorList>
            <consortium name="DOE Joint Genome Institute"/>
            <person name="Kjaerbolling I."/>
            <person name="Vesth T.C."/>
            <person name="Frisvad J.C."/>
            <person name="Nybo J.L."/>
            <person name="Theobald S."/>
            <person name="Kildgaard S."/>
            <person name="Petersen T.I."/>
            <person name="Kuo A."/>
            <person name="Sato A."/>
            <person name="Lyhne E.K."/>
            <person name="Kogle M.E."/>
            <person name="Wiebenga A."/>
            <person name="Kun R.S."/>
            <person name="Lubbers R.J."/>
            <person name="Makela M.R."/>
            <person name="Barry K."/>
            <person name="Chovatia M."/>
            <person name="Clum A."/>
            <person name="Daum C."/>
            <person name="Haridas S."/>
            <person name="He G."/>
            <person name="LaButti K."/>
            <person name="Lipzen A."/>
            <person name="Mondo S."/>
            <person name="Pangilinan J."/>
            <person name="Riley R."/>
            <person name="Salamov A."/>
            <person name="Simmons B.A."/>
            <person name="Magnuson J.K."/>
            <person name="Henrissat B."/>
            <person name="Mortensen U.H."/>
            <person name="Larsen T.O."/>
            <person name="De vries R.P."/>
            <person name="Grigoriev I.V."/>
            <person name="Machida M."/>
            <person name="Baker S.E."/>
            <person name="Andersen M.R."/>
        </authorList>
    </citation>
    <scope>NUCLEOTIDE SEQUENCE [LARGE SCALE GENOMIC DNA]</scope>
    <source>
        <strain evidence="2 3">CBS 117635</strain>
    </source>
</reference>
<sequence length="331" mass="36084">MPSLEAQTALIKQVYSYNGLDYPTQYVEAHLNLYVIDFRVSELENDADEQESQQLEVNLAEITSEVRWNYALEVLEPDEIKRLVSTVAAEGRAVELICLYLHNNPAATVIELTPHYEALNHATMSLLPRGTIPSSHIKYAVAGTGKESEEQGASTNVIGKPFDLGDLVDPLPADIAAADLLVVPLSISNHKDLGVLLRRFSSLGKPDASLVLAMDSSLNVSAAILEAEGFERIFDVETSVALYKKRQTEHANGPTNGYSNGTSTKSDLVIVEPPATTSGISSFCCALQATLRDHDFQCPQAAAEQRPPALDHSRQQSVHGCGRRHSEDCEE</sequence>
<proteinExistence type="predicted"/>
<keyword evidence="3" id="KW-1185">Reference proteome</keyword>
<feature type="region of interest" description="Disordered" evidence="1">
    <location>
        <begin position="300"/>
        <end position="331"/>
    </location>
</feature>
<evidence type="ECO:0000256" key="1">
    <source>
        <dbReference type="SAM" id="MobiDB-lite"/>
    </source>
</evidence>
<dbReference type="EMBL" id="ML732779">
    <property type="protein sequence ID" value="KAB8275837.1"/>
    <property type="molecule type" value="Genomic_DNA"/>
</dbReference>
<evidence type="ECO:0000313" key="3">
    <source>
        <dbReference type="Proteomes" id="UP000326289"/>
    </source>
</evidence>
<organism evidence="2 3">
    <name type="scientific">Aspergillus minisclerotigenes</name>
    <dbReference type="NCBI Taxonomy" id="656917"/>
    <lineage>
        <taxon>Eukaryota</taxon>
        <taxon>Fungi</taxon>
        <taxon>Dikarya</taxon>
        <taxon>Ascomycota</taxon>
        <taxon>Pezizomycotina</taxon>
        <taxon>Eurotiomycetes</taxon>
        <taxon>Eurotiomycetidae</taxon>
        <taxon>Eurotiales</taxon>
        <taxon>Aspergillaceae</taxon>
        <taxon>Aspergillus</taxon>
        <taxon>Aspergillus subgen. Circumdati</taxon>
    </lineage>
</organism>
<gene>
    <name evidence="2" type="ORF">BDV30DRAFT_224627</name>
</gene>
<name>A0A5N6JCV4_9EURO</name>
<evidence type="ECO:0000313" key="2">
    <source>
        <dbReference type="EMBL" id="KAB8275837.1"/>
    </source>
</evidence>
<dbReference type="AlphaFoldDB" id="A0A5N6JCV4"/>